<name>A0A0F2E8J7_9STRE</name>
<evidence type="ECO:0000256" key="9">
    <source>
        <dbReference type="PROSITE-ProRule" id="PRU01091"/>
    </source>
</evidence>
<evidence type="ECO:0000256" key="4">
    <source>
        <dbReference type="ARBA" id="ARBA00023125"/>
    </source>
</evidence>
<dbReference type="Pfam" id="PF00072">
    <property type="entry name" value="Response_reg"/>
    <property type="match status" value="1"/>
</dbReference>
<organism evidence="12 13">
    <name type="scientific">Streptococcus infantis</name>
    <dbReference type="NCBI Taxonomy" id="68892"/>
    <lineage>
        <taxon>Bacteria</taxon>
        <taxon>Bacillati</taxon>
        <taxon>Bacillota</taxon>
        <taxon>Bacilli</taxon>
        <taxon>Lactobacillales</taxon>
        <taxon>Streptococcaceae</taxon>
        <taxon>Streptococcus</taxon>
    </lineage>
</organism>
<dbReference type="PROSITE" id="PS51755">
    <property type="entry name" value="OMPR_PHOB"/>
    <property type="match status" value="1"/>
</dbReference>
<evidence type="ECO:0000259" key="11">
    <source>
        <dbReference type="PROSITE" id="PS51755"/>
    </source>
</evidence>
<feature type="domain" description="OmpR/PhoB-type" evidence="11">
    <location>
        <begin position="133"/>
        <end position="232"/>
    </location>
</feature>
<proteinExistence type="predicted"/>
<dbReference type="EMBL" id="JYGT01000004">
    <property type="protein sequence ID" value="KJQ78126.1"/>
    <property type="molecule type" value="Genomic_DNA"/>
</dbReference>
<gene>
    <name evidence="12" type="primary">rr02_1</name>
    <name evidence="12" type="ORF">TZ94_00244</name>
</gene>
<dbReference type="PATRIC" id="fig|28037.216.peg.235"/>
<dbReference type="CDD" id="cd00383">
    <property type="entry name" value="trans_reg_C"/>
    <property type="match status" value="1"/>
</dbReference>
<dbReference type="Pfam" id="PF00486">
    <property type="entry name" value="Trans_reg_C"/>
    <property type="match status" value="1"/>
</dbReference>
<comment type="function">
    <text evidence="6">Member of the two-component regulatory system DltS/DltR. Regulates the expression of the dlt operon.</text>
</comment>
<evidence type="ECO:0000256" key="3">
    <source>
        <dbReference type="ARBA" id="ARBA00023015"/>
    </source>
</evidence>
<dbReference type="PANTHER" id="PTHR48111">
    <property type="entry name" value="REGULATOR OF RPOS"/>
    <property type="match status" value="1"/>
</dbReference>
<dbReference type="GO" id="GO:0032993">
    <property type="term" value="C:protein-DNA complex"/>
    <property type="evidence" value="ECO:0007669"/>
    <property type="project" value="TreeGrafter"/>
</dbReference>
<dbReference type="InterPro" id="IPR016032">
    <property type="entry name" value="Sig_transdc_resp-reg_C-effctor"/>
</dbReference>
<evidence type="ECO:0000313" key="13">
    <source>
        <dbReference type="Proteomes" id="UP000033489"/>
    </source>
</evidence>
<dbReference type="AlphaFoldDB" id="A0A0F2E8J7"/>
<dbReference type="CDD" id="cd17574">
    <property type="entry name" value="REC_OmpR"/>
    <property type="match status" value="1"/>
</dbReference>
<dbReference type="SUPFAM" id="SSF46894">
    <property type="entry name" value="C-terminal effector domain of the bipartite response regulators"/>
    <property type="match status" value="1"/>
</dbReference>
<dbReference type="InterPro" id="IPR001789">
    <property type="entry name" value="Sig_transdc_resp-reg_receiver"/>
</dbReference>
<keyword evidence="5" id="KW-0804">Transcription</keyword>
<dbReference type="InterPro" id="IPR001867">
    <property type="entry name" value="OmpR/PhoB-type_DNA-bd"/>
</dbReference>
<evidence type="ECO:0000313" key="12">
    <source>
        <dbReference type="EMBL" id="KJQ78126.1"/>
    </source>
</evidence>
<evidence type="ECO:0000256" key="5">
    <source>
        <dbReference type="ARBA" id="ARBA00023163"/>
    </source>
</evidence>
<evidence type="ECO:0000256" key="1">
    <source>
        <dbReference type="ARBA" id="ARBA00022553"/>
    </source>
</evidence>
<keyword evidence="3" id="KW-0805">Transcription regulation</keyword>
<dbReference type="Gene3D" id="1.10.10.10">
    <property type="entry name" value="Winged helix-like DNA-binding domain superfamily/Winged helix DNA-binding domain"/>
    <property type="match status" value="1"/>
</dbReference>
<feature type="DNA-binding region" description="OmpR/PhoB-type" evidence="9">
    <location>
        <begin position="133"/>
        <end position="232"/>
    </location>
</feature>
<dbReference type="InterPro" id="IPR011006">
    <property type="entry name" value="CheY-like_superfamily"/>
</dbReference>
<evidence type="ECO:0000256" key="8">
    <source>
        <dbReference type="PROSITE-ProRule" id="PRU00169"/>
    </source>
</evidence>
<keyword evidence="4 9" id="KW-0238">DNA-binding</keyword>
<dbReference type="GO" id="GO:0000976">
    <property type="term" value="F:transcription cis-regulatory region binding"/>
    <property type="evidence" value="ECO:0007669"/>
    <property type="project" value="TreeGrafter"/>
</dbReference>
<keyword evidence="1 8" id="KW-0597">Phosphoprotein</keyword>
<keyword evidence="2" id="KW-0902">Two-component regulatory system</keyword>
<dbReference type="PROSITE" id="PS50110">
    <property type="entry name" value="RESPONSE_REGULATORY"/>
    <property type="match status" value="1"/>
</dbReference>
<reference evidence="12 13" key="1">
    <citation type="submission" date="2015-02" db="EMBL/GenBank/DDBJ databases">
        <title>Evolution of amylase-binding proteins of oral streptococcal species.</title>
        <authorList>
            <person name="Haase E.M."/>
        </authorList>
    </citation>
    <scope>NUCLEOTIDE SEQUENCE [LARGE SCALE GENOMIC DNA]</scope>
    <source>
        <strain evidence="12 13">UC921A</strain>
    </source>
</reference>
<evidence type="ECO:0000256" key="6">
    <source>
        <dbReference type="ARBA" id="ARBA00055621"/>
    </source>
</evidence>
<dbReference type="InterPro" id="IPR039420">
    <property type="entry name" value="WalR-like"/>
</dbReference>
<dbReference type="SUPFAM" id="SSF52172">
    <property type="entry name" value="CheY-like"/>
    <property type="match status" value="1"/>
</dbReference>
<dbReference type="PANTHER" id="PTHR48111:SF40">
    <property type="entry name" value="PHOSPHATE REGULON TRANSCRIPTIONAL REGULATORY PROTEIN PHOB"/>
    <property type="match status" value="1"/>
</dbReference>
<dbReference type="SMART" id="SM00448">
    <property type="entry name" value="REC"/>
    <property type="match status" value="1"/>
</dbReference>
<dbReference type="SMART" id="SM00862">
    <property type="entry name" value="Trans_reg_C"/>
    <property type="match status" value="1"/>
</dbReference>
<dbReference type="InterPro" id="IPR036388">
    <property type="entry name" value="WH-like_DNA-bd_sf"/>
</dbReference>
<protein>
    <recommendedName>
        <fullName evidence="7">Transcriptional regulatory protein DltR</fullName>
    </recommendedName>
</protein>
<comment type="caution">
    <text evidence="12">The sequence shown here is derived from an EMBL/GenBank/DDBJ whole genome shotgun (WGS) entry which is preliminary data.</text>
</comment>
<dbReference type="RefSeq" id="WP_045613433.1">
    <property type="nucleotide sequence ID" value="NZ_JYGT01000004.1"/>
</dbReference>
<feature type="domain" description="Response regulatory" evidence="10">
    <location>
        <begin position="5"/>
        <end position="118"/>
    </location>
</feature>
<dbReference type="Gene3D" id="6.10.250.690">
    <property type="match status" value="1"/>
</dbReference>
<evidence type="ECO:0000259" key="10">
    <source>
        <dbReference type="PROSITE" id="PS50110"/>
    </source>
</evidence>
<evidence type="ECO:0000256" key="7">
    <source>
        <dbReference type="ARBA" id="ARBA00071115"/>
    </source>
</evidence>
<feature type="modified residue" description="4-aspartylphosphate" evidence="8">
    <location>
        <position position="54"/>
    </location>
</feature>
<dbReference type="FunFam" id="3.40.50.2300:FF:000001">
    <property type="entry name" value="DNA-binding response regulator PhoB"/>
    <property type="match status" value="1"/>
</dbReference>
<dbReference type="GO" id="GO:0006355">
    <property type="term" value="P:regulation of DNA-templated transcription"/>
    <property type="evidence" value="ECO:0007669"/>
    <property type="project" value="InterPro"/>
</dbReference>
<evidence type="ECO:0000256" key="2">
    <source>
        <dbReference type="ARBA" id="ARBA00023012"/>
    </source>
</evidence>
<dbReference type="GO" id="GO:0005829">
    <property type="term" value="C:cytosol"/>
    <property type="evidence" value="ECO:0007669"/>
    <property type="project" value="TreeGrafter"/>
</dbReference>
<dbReference type="Gene3D" id="3.40.50.2300">
    <property type="match status" value="1"/>
</dbReference>
<sequence>MTEMKIMLVEDDINLAELIKIYLISENWKISIFHTGKEALEEFEKNKYDLILLDILLPDINGFEICKKIRETSTMPIIMLTALEDSFHRVQGLNIGADDYIVKPFEPSELIARINSHFRRSYVFTKNIVNTINCDREVNNLKISIKTHKVYYGNIEIELTPKEFDILWLLMEEPGKVYNMDDIHYKIWGEKVLENEVNPVMVHVRRIRSKFEKIGLKSVIVTVWGVGYKING</sequence>
<dbReference type="GO" id="GO:0000156">
    <property type="term" value="F:phosphorelay response regulator activity"/>
    <property type="evidence" value="ECO:0007669"/>
    <property type="project" value="TreeGrafter"/>
</dbReference>
<dbReference type="Proteomes" id="UP000033489">
    <property type="component" value="Unassembled WGS sequence"/>
</dbReference>
<accession>A0A0F2E8J7</accession>